<keyword evidence="16" id="KW-1185">Reference proteome</keyword>
<keyword evidence="7" id="KW-0297">G-protein coupled receptor</keyword>
<feature type="transmembrane region" description="Helical" evidence="13">
    <location>
        <begin position="135"/>
        <end position="157"/>
    </location>
</feature>
<dbReference type="PANTHER" id="PTHR26451:SF847">
    <property type="entry name" value="ODORANT RECEPTOR-RELATED"/>
    <property type="match status" value="1"/>
</dbReference>
<gene>
    <name evidence="15" type="primary">LOC109100331</name>
</gene>
<evidence type="ECO:0000313" key="15">
    <source>
        <dbReference type="Ensembl" id="ENSCCRP00010116472.1"/>
    </source>
</evidence>
<sequence>MENGTYLYLMLFENIGYIRYAFFGLGFILYCAIVFFNALIILAIFLERTLHQPMYILISCLSVNSVFGTAAFFPRLLTDLLSDTHSVSRAACILQAFVIYSYASNEYTILMLMAFDRYVAISKPLQYNNIMTPRILSVLISISWIYPMLCLGISGILNARLTMCGNKLWKVYCHNFEIVKLSCANTIVNNVFGFFILTTTAIMPLSFILYSYVKILIICRKSSLDFRRKAYQTCIPHIVILLNFSVAIFCEVTLSRVATLQLPIGLSIILSLEFLIVPPILDPLVYGLNFPKIRKKILWIINASFLKQTCLHNVL</sequence>
<dbReference type="PRINTS" id="PR00237">
    <property type="entry name" value="GPCRRHODOPSN"/>
</dbReference>
<keyword evidence="5" id="KW-0552">Olfaction</keyword>
<evidence type="ECO:0000313" key="16">
    <source>
        <dbReference type="Proteomes" id="UP000694427"/>
    </source>
</evidence>
<dbReference type="PROSITE" id="PS50262">
    <property type="entry name" value="G_PROTEIN_RECEP_F1_2"/>
    <property type="match status" value="1"/>
</dbReference>
<feature type="transmembrane region" description="Helical" evidence="13">
    <location>
        <begin position="53"/>
        <end position="73"/>
    </location>
</feature>
<dbReference type="GO" id="GO:0005549">
    <property type="term" value="F:odorant binding"/>
    <property type="evidence" value="ECO:0007669"/>
    <property type="project" value="TreeGrafter"/>
</dbReference>
<evidence type="ECO:0000256" key="11">
    <source>
        <dbReference type="ARBA" id="ARBA00023180"/>
    </source>
</evidence>
<evidence type="ECO:0000256" key="4">
    <source>
        <dbReference type="ARBA" id="ARBA00022692"/>
    </source>
</evidence>
<dbReference type="Gene3D" id="1.20.1070.10">
    <property type="entry name" value="Rhodopsin 7-helix transmembrane proteins"/>
    <property type="match status" value="1"/>
</dbReference>
<feature type="transmembrane region" description="Helical" evidence="13">
    <location>
        <begin position="234"/>
        <end position="258"/>
    </location>
</feature>
<keyword evidence="9" id="KW-1015">Disulfide bond</keyword>
<reference evidence="15" key="1">
    <citation type="submission" date="2025-08" db="UniProtKB">
        <authorList>
            <consortium name="Ensembl"/>
        </authorList>
    </citation>
    <scope>IDENTIFICATION</scope>
</reference>
<dbReference type="GO" id="GO:0005886">
    <property type="term" value="C:plasma membrane"/>
    <property type="evidence" value="ECO:0007669"/>
    <property type="project" value="UniProtKB-SubCell"/>
</dbReference>
<evidence type="ECO:0000256" key="7">
    <source>
        <dbReference type="ARBA" id="ARBA00023040"/>
    </source>
</evidence>
<evidence type="ECO:0000256" key="1">
    <source>
        <dbReference type="ARBA" id="ARBA00004651"/>
    </source>
</evidence>
<dbReference type="Ensembl" id="ENSCCRT00010129439.1">
    <property type="protein sequence ID" value="ENSCCRP00010116472.1"/>
    <property type="gene ID" value="ENSCCRG00010051080.1"/>
</dbReference>
<feature type="transmembrane region" description="Helical" evidence="13">
    <location>
        <begin position="93"/>
        <end position="115"/>
    </location>
</feature>
<keyword evidence="3" id="KW-0716">Sensory transduction</keyword>
<evidence type="ECO:0000256" key="12">
    <source>
        <dbReference type="ARBA" id="ARBA00023224"/>
    </source>
</evidence>
<dbReference type="Pfam" id="PF13853">
    <property type="entry name" value="7tm_4"/>
    <property type="match status" value="1"/>
</dbReference>
<organism evidence="15 16">
    <name type="scientific">Cyprinus carpio</name>
    <name type="common">Common carp</name>
    <dbReference type="NCBI Taxonomy" id="7962"/>
    <lineage>
        <taxon>Eukaryota</taxon>
        <taxon>Metazoa</taxon>
        <taxon>Chordata</taxon>
        <taxon>Craniata</taxon>
        <taxon>Vertebrata</taxon>
        <taxon>Euteleostomi</taxon>
        <taxon>Actinopterygii</taxon>
        <taxon>Neopterygii</taxon>
        <taxon>Teleostei</taxon>
        <taxon>Ostariophysi</taxon>
        <taxon>Cypriniformes</taxon>
        <taxon>Cyprinidae</taxon>
        <taxon>Cyprininae</taxon>
        <taxon>Cyprinus</taxon>
    </lineage>
</organism>
<evidence type="ECO:0000256" key="5">
    <source>
        <dbReference type="ARBA" id="ARBA00022725"/>
    </source>
</evidence>
<dbReference type="InterPro" id="IPR017452">
    <property type="entry name" value="GPCR_Rhodpsn_7TM"/>
</dbReference>
<evidence type="ECO:0000259" key="14">
    <source>
        <dbReference type="PROSITE" id="PS50262"/>
    </source>
</evidence>
<feature type="domain" description="G-protein coupled receptors family 1 profile" evidence="14">
    <location>
        <begin position="36"/>
        <end position="286"/>
    </location>
</feature>
<evidence type="ECO:0000256" key="13">
    <source>
        <dbReference type="SAM" id="Phobius"/>
    </source>
</evidence>
<evidence type="ECO:0000256" key="2">
    <source>
        <dbReference type="ARBA" id="ARBA00022475"/>
    </source>
</evidence>
<keyword evidence="11" id="KW-0325">Glycoprotein</keyword>
<evidence type="ECO:0000256" key="8">
    <source>
        <dbReference type="ARBA" id="ARBA00023136"/>
    </source>
</evidence>
<dbReference type="GO" id="GO:0004930">
    <property type="term" value="F:G protein-coupled receptor activity"/>
    <property type="evidence" value="ECO:0007669"/>
    <property type="project" value="UniProtKB-KW"/>
</dbReference>
<dbReference type="Proteomes" id="UP000694427">
    <property type="component" value="Unplaced"/>
</dbReference>
<name>A0A8C1RK72_CYPCA</name>
<dbReference type="InterPro" id="IPR000276">
    <property type="entry name" value="GPCR_Rhodpsn"/>
</dbReference>
<evidence type="ECO:0000256" key="3">
    <source>
        <dbReference type="ARBA" id="ARBA00022606"/>
    </source>
</evidence>
<keyword evidence="8 13" id="KW-0472">Membrane</keyword>
<accession>A0A8C1RK72</accession>
<dbReference type="InterPro" id="IPR052921">
    <property type="entry name" value="GPCR1_Superfamily_Member"/>
</dbReference>
<evidence type="ECO:0000256" key="9">
    <source>
        <dbReference type="ARBA" id="ARBA00023157"/>
    </source>
</evidence>
<dbReference type="PRINTS" id="PR00245">
    <property type="entry name" value="OLFACTORYR"/>
</dbReference>
<reference evidence="15" key="2">
    <citation type="submission" date="2025-09" db="UniProtKB">
        <authorList>
            <consortium name="Ensembl"/>
        </authorList>
    </citation>
    <scope>IDENTIFICATION</scope>
</reference>
<keyword evidence="10" id="KW-0675">Receptor</keyword>
<keyword evidence="12" id="KW-0807">Transducer</keyword>
<feature type="transmembrane region" description="Helical" evidence="13">
    <location>
        <begin position="191"/>
        <end position="213"/>
    </location>
</feature>
<dbReference type="SUPFAM" id="SSF81321">
    <property type="entry name" value="Family A G protein-coupled receptor-like"/>
    <property type="match status" value="1"/>
</dbReference>
<keyword evidence="4 13" id="KW-0812">Transmembrane</keyword>
<dbReference type="AlphaFoldDB" id="A0A8C1RK72"/>
<keyword evidence="2" id="KW-1003">Cell membrane</keyword>
<keyword evidence="6 13" id="KW-1133">Transmembrane helix</keyword>
<proteinExistence type="predicted"/>
<feature type="transmembrane region" description="Helical" evidence="13">
    <location>
        <begin position="264"/>
        <end position="288"/>
    </location>
</feature>
<protein>
    <submittedName>
        <fullName evidence="15">Putative gustatory receptor clone PTE03</fullName>
    </submittedName>
</protein>
<evidence type="ECO:0000256" key="6">
    <source>
        <dbReference type="ARBA" id="ARBA00022989"/>
    </source>
</evidence>
<dbReference type="FunFam" id="1.20.1070.10:FF:000024">
    <property type="entry name" value="Olfactory receptor"/>
    <property type="match status" value="1"/>
</dbReference>
<dbReference type="PANTHER" id="PTHR26451">
    <property type="entry name" value="G_PROTEIN_RECEP_F1_2 DOMAIN-CONTAINING PROTEIN"/>
    <property type="match status" value="1"/>
</dbReference>
<comment type="subcellular location">
    <subcellularLocation>
        <location evidence="1">Cell membrane</location>
        <topology evidence="1">Multi-pass membrane protein</topology>
    </subcellularLocation>
</comment>
<feature type="transmembrane region" description="Helical" evidence="13">
    <location>
        <begin position="20"/>
        <end position="46"/>
    </location>
</feature>
<dbReference type="GO" id="GO:0004984">
    <property type="term" value="F:olfactory receptor activity"/>
    <property type="evidence" value="ECO:0007669"/>
    <property type="project" value="InterPro"/>
</dbReference>
<evidence type="ECO:0000256" key="10">
    <source>
        <dbReference type="ARBA" id="ARBA00023170"/>
    </source>
</evidence>
<dbReference type="InterPro" id="IPR000725">
    <property type="entry name" value="Olfact_rcpt"/>
</dbReference>